<keyword evidence="3" id="KW-1185">Reference proteome</keyword>
<feature type="compositionally biased region" description="Polar residues" evidence="1">
    <location>
        <begin position="148"/>
        <end position="167"/>
    </location>
</feature>
<dbReference type="Proteomes" id="UP000243797">
    <property type="component" value="Unassembled WGS sequence"/>
</dbReference>
<proteinExistence type="predicted"/>
<dbReference type="OrthoDB" id="5329403at2759"/>
<name>A0A2K1QM07_9PEZI</name>
<feature type="region of interest" description="Disordered" evidence="1">
    <location>
        <begin position="1"/>
        <end position="299"/>
    </location>
</feature>
<organism evidence="2 3">
    <name type="scientific">Sphaceloma murrayae</name>
    <dbReference type="NCBI Taxonomy" id="2082308"/>
    <lineage>
        <taxon>Eukaryota</taxon>
        <taxon>Fungi</taxon>
        <taxon>Dikarya</taxon>
        <taxon>Ascomycota</taxon>
        <taxon>Pezizomycotina</taxon>
        <taxon>Dothideomycetes</taxon>
        <taxon>Dothideomycetidae</taxon>
        <taxon>Myriangiales</taxon>
        <taxon>Elsinoaceae</taxon>
        <taxon>Sphaceloma</taxon>
    </lineage>
</organism>
<accession>A0A2K1QM07</accession>
<dbReference type="EMBL" id="NKHZ01000065">
    <property type="protein sequence ID" value="PNS15899.1"/>
    <property type="molecule type" value="Genomic_DNA"/>
</dbReference>
<evidence type="ECO:0000256" key="1">
    <source>
        <dbReference type="SAM" id="MobiDB-lite"/>
    </source>
</evidence>
<gene>
    <name evidence="2" type="ORF">CAC42_8005</name>
</gene>
<feature type="compositionally biased region" description="Basic and acidic residues" evidence="1">
    <location>
        <begin position="35"/>
        <end position="45"/>
    </location>
</feature>
<feature type="compositionally biased region" description="Low complexity" evidence="1">
    <location>
        <begin position="46"/>
        <end position="60"/>
    </location>
</feature>
<feature type="compositionally biased region" description="Polar residues" evidence="1">
    <location>
        <begin position="176"/>
        <end position="187"/>
    </location>
</feature>
<sequence length="744" mass="80210">MSLSNGQAGNAPVAGKHARQNTRIIPVIPRQYSRKSLDKAVEKKTSQTTPSQSSPASRTTLDPLSSGAAVDEVDDGTGRKTATPVEGGDDRDTHTPVANQTSPHEDAHASTGAENPGTSDAEVISDGATKAGTNGLKANGYDYAEGSYSEQSQSAMDRESVASQVPSASIGLPHASPNTSTSDSQPGVQLPASHVDRGVNRQSFVFGGHVDSSAPSPAPPHSAGSWTSSLHPDGTVSPPPSSLNGLPKPPRAVNGHSASPQNPQDSFAGSRPSQSQPVWQHPHPSATPNGHGTPVQRQLHRDGLLQTPRSGSIGSNPSDVAFPQAPNYVAPPPHPLYLMNANDSATSLPRNPPFSPFTPSFTPSRGHIPFEPRYQPDYDMQSAVALRSHVESFLGSLDFVDTVLQMPQSSNGPSQVTGHALILSRSPKLRRTMLSTPRPRSTTYRDQQCQVLDVSGDALFREGGLFSLALRSLYGASLIRREHLPGHLKSPKQVMEWVLSYATAGWYLEVPEVVMAGLGLATELLIIDNVEVALGFALAQHSDAHADTDVTQTGISAAPDAIRPKYAPYAFDFLFAILRFITWPLINNFEFDSSAPQLETLRRIPDHLIAPAGPFKHSSRPSVSNPKLQGIQLGDFQLHSSVNRTLSSILLSVPTFVLQSLFGERMVLERLSPEARATLLRTIVQERERRRMSACMVFENMSDEQQRHFDRLTSTLYTSEQVELARDSGIVSLTQTRAAERSVE</sequence>
<feature type="compositionally biased region" description="Polar residues" evidence="1">
    <location>
        <begin position="256"/>
        <end position="278"/>
    </location>
</feature>
<dbReference type="InParanoid" id="A0A2K1QM07"/>
<comment type="caution">
    <text evidence="2">The sequence shown here is derived from an EMBL/GenBank/DDBJ whole genome shotgun (WGS) entry which is preliminary data.</text>
</comment>
<reference evidence="2 3" key="1">
    <citation type="submission" date="2017-06" db="EMBL/GenBank/DDBJ databases">
        <title>Draft genome sequence of a variant of Elsinoe murrayae.</title>
        <authorList>
            <person name="Cheng Q."/>
        </authorList>
    </citation>
    <scope>NUCLEOTIDE SEQUENCE [LARGE SCALE GENOMIC DNA]</scope>
    <source>
        <strain evidence="2 3">CQ-2017a</strain>
    </source>
</reference>
<dbReference type="AlphaFoldDB" id="A0A2K1QM07"/>
<evidence type="ECO:0000313" key="2">
    <source>
        <dbReference type="EMBL" id="PNS15899.1"/>
    </source>
</evidence>
<evidence type="ECO:0000313" key="3">
    <source>
        <dbReference type="Proteomes" id="UP000243797"/>
    </source>
</evidence>
<protein>
    <submittedName>
        <fullName evidence="2">Uncharacterized protein</fullName>
    </submittedName>
</protein>